<dbReference type="GO" id="GO:0005524">
    <property type="term" value="F:ATP binding"/>
    <property type="evidence" value="ECO:0007669"/>
    <property type="project" value="UniProtKB-KW"/>
</dbReference>
<comment type="similarity">
    <text evidence="1">Belongs to the DEAD box helicase family. DDX21/DDX50 subfamily.</text>
</comment>
<name>A0A0K9PFI5_ZOSMR</name>
<dbReference type="EMBL" id="LFYR01000889">
    <property type="protein sequence ID" value="KMZ67724.1"/>
    <property type="molecule type" value="Genomic_DNA"/>
</dbReference>
<gene>
    <name evidence="9" type="ORF">ZOSMA_25G01130</name>
</gene>
<evidence type="ECO:0000256" key="2">
    <source>
        <dbReference type="ARBA" id="ARBA00022741"/>
    </source>
</evidence>
<dbReference type="GO" id="GO:0016787">
    <property type="term" value="F:hydrolase activity"/>
    <property type="evidence" value="ECO:0007669"/>
    <property type="project" value="UniProtKB-KW"/>
</dbReference>
<dbReference type="InterPro" id="IPR044742">
    <property type="entry name" value="DEAD/DEAH_RhlB"/>
</dbReference>
<evidence type="ECO:0000256" key="4">
    <source>
        <dbReference type="ARBA" id="ARBA00022806"/>
    </source>
</evidence>
<accession>A0A0K9PFI5</accession>
<dbReference type="AlphaFoldDB" id="A0A0K9PFI5"/>
<dbReference type="Proteomes" id="UP000036987">
    <property type="component" value="Unassembled WGS sequence"/>
</dbReference>
<evidence type="ECO:0000313" key="10">
    <source>
        <dbReference type="Proteomes" id="UP000036987"/>
    </source>
</evidence>
<dbReference type="PANTHER" id="PTHR47959:SF23">
    <property type="entry name" value="HELICASE ATP-BINDING DOMAIN-CONTAINING PROTEIN"/>
    <property type="match status" value="1"/>
</dbReference>
<keyword evidence="10" id="KW-1185">Reference proteome</keyword>
<dbReference type="Pfam" id="PF00271">
    <property type="entry name" value="Helicase_C"/>
    <property type="match status" value="1"/>
</dbReference>
<dbReference type="CDD" id="cd00268">
    <property type="entry name" value="DEADc"/>
    <property type="match status" value="1"/>
</dbReference>
<keyword evidence="2" id="KW-0547">Nucleotide-binding</keyword>
<dbReference type="STRING" id="29655.A0A0K9PFI5"/>
<organism evidence="9 10">
    <name type="scientific">Zostera marina</name>
    <name type="common">Eelgrass</name>
    <dbReference type="NCBI Taxonomy" id="29655"/>
    <lineage>
        <taxon>Eukaryota</taxon>
        <taxon>Viridiplantae</taxon>
        <taxon>Streptophyta</taxon>
        <taxon>Embryophyta</taxon>
        <taxon>Tracheophyta</taxon>
        <taxon>Spermatophyta</taxon>
        <taxon>Magnoliopsida</taxon>
        <taxon>Liliopsida</taxon>
        <taxon>Zosteraceae</taxon>
        <taxon>Zostera</taxon>
    </lineage>
</organism>
<evidence type="ECO:0000256" key="6">
    <source>
        <dbReference type="SAM" id="MobiDB-lite"/>
    </source>
</evidence>
<dbReference type="GO" id="GO:0005737">
    <property type="term" value="C:cytoplasm"/>
    <property type="evidence" value="ECO:0000318"/>
    <property type="project" value="GO_Central"/>
</dbReference>
<evidence type="ECO:0000256" key="1">
    <source>
        <dbReference type="ARBA" id="ARBA00006517"/>
    </source>
</evidence>
<dbReference type="InterPro" id="IPR011545">
    <property type="entry name" value="DEAD/DEAH_box_helicase_dom"/>
</dbReference>
<protein>
    <submittedName>
        <fullName evidence="9">DEAD-box ATP-dependent RNA helicase 53</fullName>
    </submittedName>
</protein>
<dbReference type="GO" id="GO:0003676">
    <property type="term" value="F:nucleic acid binding"/>
    <property type="evidence" value="ECO:0007669"/>
    <property type="project" value="InterPro"/>
</dbReference>
<dbReference type="PROSITE" id="PS51194">
    <property type="entry name" value="HELICASE_CTER"/>
    <property type="match status" value="1"/>
</dbReference>
<feature type="domain" description="Helicase ATP-binding" evidence="7">
    <location>
        <begin position="132"/>
        <end position="309"/>
    </location>
</feature>
<dbReference type="InterPro" id="IPR027417">
    <property type="entry name" value="P-loop_NTPase"/>
</dbReference>
<feature type="region of interest" description="Disordered" evidence="6">
    <location>
        <begin position="585"/>
        <end position="616"/>
    </location>
</feature>
<keyword evidence="5" id="KW-0067">ATP-binding</keyword>
<dbReference type="InterPro" id="IPR050079">
    <property type="entry name" value="DEAD_box_RNA_helicase"/>
</dbReference>
<evidence type="ECO:0000256" key="5">
    <source>
        <dbReference type="ARBA" id="ARBA00022840"/>
    </source>
</evidence>
<dbReference type="Gene3D" id="3.40.50.300">
    <property type="entry name" value="P-loop containing nucleotide triphosphate hydrolases"/>
    <property type="match status" value="2"/>
</dbReference>
<dbReference type="Pfam" id="PF00270">
    <property type="entry name" value="DEAD"/>
    <property type="match status" value="1"/>
</dbReference>
<dbReference type="GO" id="GO:0000373">
    <property type="term" value="P:Group II intron splicing"/>
    <property type="evidence" value="ECO:0000318"/>
    <property type="project" value="GO_Central"/>
</dbReference>
<dbReference type="SUPFAM" id="SSF52540">
    <property type="entry name" value="P-loop containing nucleoside triphosphate hydrolases"/>
    <property type="match status" value="1"/>
</dbReference>
<evidence type="ECO:0000259" key="8">
    <source>
        <dbReference type="PROSITE" id="PS51194"/>
    </source>
</evidence>
<evidence type="ECO:0000313" key="9">
    <source>
        <dbReference type="EMBL" id="KMZ67724.1"/>
    </source>
</evidence>
<dbReference type="OrthoDB" id="4255at2759"/>
<evidence type="ECO:0000256" key="3">
    <source>
        <dbReference type="ARBA" id="ARBA00022801"/>
    </source>
</evidence>
<dbReference type="SMART" id="SM00487">
    <property type="entry name" value="DEXDc"/>
    <property type="match status" value="1"/>
</dbReference>
<evidence type="ECO:0000259" key="7">
    <source>
        <dbReference type="PROSITE" id="PS51192"/>
    </source>
</evidence>
<sequence>MSNLFWRSFARENLVRRSTAIFFGWKSPNGICTSSGKGQEGFTDFDTDFDENFADDGILQIPDNALSWFEDEKKEMSIEEMVVNCNWDEQKVGGRKREKEMEISKLFISNEIVGRLKERGITRLFPIQRAVLDPAMKGRDMICRAKTGTGKTLAYAIPIMDRIIRFKTATQAKYRRGRNPLALILTPTRELSQQVTEVFKESSFLKIVSLCGGDPLARQLNELNCGVDVLVGTPGRINDLLRRNVLNLCHVQSVVLDESDEMFSPSFAEIVEKILRILPRRHQSIMFSSTLPSWMNEFHDIYLNNPLLIDLVGDDAKKLPDGIAFYSIASDDYQKASIIVPLITNHAKGGKCIIFAQSKCDISNLTNFIGGSLKCKPLHASMHQNCREETLSAFRDGKFTILVASDVAARGLHIPDVDLVIHYEVPSVSENFIHRSGRTGRAGRRGKVILIYTDNQAKDVLKIERDIGCKFEELPVMVADAGSSFSCSAHGASLSNPFVLLSDQSRSLNHSHHGSSNSVLRKSGQKSEKNDFSIINSNLLRSLDGMTENDFSQSGIKPISKISDDSKFDSVSRKIIDIIFKATSTPRENNDCNQPNSRSDSFGHRLSKSSYTSEKL</sequence>
<feature type="domain" description="Helicase C-terminal" evidence="8">
    <location>
        <begin position="338"/>
        <end position="482"/>
    </location>
</feature>
<comment type="caution">
    <text evidence="9">The sequence shown here is derived from an EMBL/GenBank/DDBJ whole genome shotgun (WGS) entry which is preliminary data.</text>
</comment>
<dbReference type="CDD" id="cd18787">
    <property type="entry name" value="SF2_C_DEAD"/>
    <property type="match status" value="1"/>
</dbReference>
<proteinExistence type="inferred from homology"/>
<keyword evidence="4 9" id="KW-0347">Helicase</keyword>
<dbReference type="InterPro" id="IPR014001">
    <property type="entry name" value="Helicase_ATP-bd"/>
</dbReference>
<dbReference type="PROSITE" id="PS51192">
    <property type="entry name" value="HELICASE_ATP_BIND_1"/>
    <property type="match status" value="1"/>
</dbReference>
<reference evidence="10" key="1">
    <citation type="journal article" date="2016" name="Nature">
        <title>The genome of the seagrass Zostera marina reveals angiosperm adaptation to the sea.</title>
        <authorList>
            <person name="Olsen J.L."/>
            <person name="Rouze P."/>
            <person name="Verhelst B."/>
            <person name="Lin Y.-C."/>
            <person name="Bayer T."/>
            <person name="Collen J."/>
            <person name="Dattolo E."/>
            <person name="De Paoli E."/>
            <person name="Dittami S."/>
            <person name="Maumus F."/>
            <person name="Michel G."/>
            <person name="Kersting A."/>
            <person name="Lauritano C."/>
            <person name="Lohaus R."/>
            <person name="Toepel M."/>
            <person name="Tonon T."/>
            <person name="Vanneste K."/>
            <person name="Amirebrahimi M."/>
            <person name="Brakel J."/>
            <person name="Bostroem C."/>
            <person name="Chovatia M."/>
            <person name="Grimwood J."/>
            <person name="Jenkins J.W."/>
            <person name="Jueterbock A."/>
            <person name="Mraz A."/>
            <person name="Stam W.T."/>
            <person name="Tice H."/>
            <person name="Bornberg-Bauer E."/>
            <person name="Green P.J."/>
            <person name="Pearson G.A."/>
            <person name="Procaccini G."/>
            <person name="Duarte C.M."/>
            <person name="Schmutz J."/>
            <person name="Reusch T.B.H."/>
            <person name="Van de Peer Y."/>
        </authorList>
    </citation>
    <scope>NUCLEOTIDE SEQUENCE [LARGE SCALE GENOMIC DNA]</scope>
    <source>
        <strain evidence="10">cv. Finnish</strain>
    </source>
</reference>
<dbReference type="PANTHER" id="PTHR47959">
    <property type="entry name" value="ATP-DEPENDENT RNA HELICASE RHLE-RELATED"/>
    <property type="match status" value="1"/>
</dbReference>
<dbReference type="GO" id="GO:0004386">
    <property type="term" value="F:helicase activity"/>
    <property type="evidence" value="ECO:0007669"/>
    <property type="project" value="UniProtKB-KW"/>
</dbReference>
<dbReference type="InterPro" id="IPR001650">
    <property type="entry name" value="Helicase_C-like"/>
</dbReference>
<keyword evidence="3" id="KW-0378">Hydrolase</keyword>
<dbReference type="SMART" id="SM00490">
    <property type="entry name" value="HELICc"/>
    <property type="match status" value="1"/>
</dbReference>
<feature type="compositionally biased region" description="Polar residues" evidence="6">
    <location>
        <begin position="585"/>
        <end position="600"/>
    </location>
</feature>